<keyword evidence="2" id="KW-0560">Oxidoreductase</keyword>
<accession>A0A2P2C711</accession>
<evidence type="ECO:0000259" key="1">
    <source>
        <dbReference type="Pfam" id="PF01494"/>
    </source>
</evidence>
<sequence>MNAYDVLIVGGRIAGASTALLLARAGAKVALVDRGRLGSDTLSTHALMRSGVLQLSRWGLLDQVRAAGTPAVRRTTFHYEGRAPVRVSIRPSAGVDALYAPRRHLLDRILVEAAADAGADVVHETTVSRVLRDDTGRVTGAVASTAGGTPVTISARITVGADGISSTVADAVGAPVQLKGRSAGAVLYRYVPGLDADGYEWAYGGHAAAGLIPSNDDECCVFVATTPRRLRDLRRDGTDSALTALLDTAAPSIAARVREVRAPGRIRGWSGRPGHVRRSWGAGWALVGDAGYFKDPITTHGMTDALRDAELLADALLASLGGTPEAIALAGYQTTRDRLSAQLFEATEEVAAYDWDTDRIQTLLRRVSAAMSDEVDHLQARLPEASPGGQVLAPDTGVLLG</sequence>
<dbReference type="InterPro" id="IPR002938">
    <property type="entry name" value="FAD-bd"/>
</dbReference>
<dbReference type="InterPro" id="IPR050407">
    <property type="entry name" value="Geranylgeranyl_reductase"/>
</dbReference>
<feature type="domain" description="FAD-binding" evidence="1">
    <location>
        <begin position="4"/>
        <end position="345"/>
    </location>
</feature>
<organism evidence="2">
    <name type="scientific">metagenome</name>
    <dbReference type="NCBI Taxonomy" id="256318"/>
    <lineage>
        <taxon>unclassified sequences</taxon>
        <taxon>metagenomes</taxon>
    </lineage>
</organism>
<dbReference type="Pfam" id="PF01494">
    <property type="entry name" value="FAD_binding_3"/>
    <property type="match status" value="1"/>
</dbReference>
<name>A0A2P2C711_9ZZZZ</name>
<proteinExistence type="predicted"/>
<dbReference type="Gene3D" id="3.50.50.60">
    <property type="entry name" value="FAD/NAD(P)-binding domain"/>
    <property type="match status" value="1"/>
</dbReference>
<evidence type="ECO:0000313" key="2">
    <source>
        <dbReference type="EMBL" id="CUR56592.1"/>
    </source>
</evidence>
<dbReference type="AlphaFoldDB" id="A0A2P2C711"/>
<dbReference type="GO" id="GO:0071949">
    <property type="term" value="F:FAD binding"/>
    <property type="evidence" value="ECO:0007669"/>
    <property type="project" value="InterPro"/>
</dbReference>
<keyword evidence="2" id="KW-0503">Monooxygenase</keyword>
<dbReference type="EMBL" id="CZKA01000029">
    <property type="protein sequence ID" value="CUR56592.1"/>
    <property type="molecule type" value="Genomic_DNA"/>
</dbReference>
<gene>
    <name evidence="2" type="ORF">NOCA2350079</name>
</gene>
<dbReference type="GO" id="GO:0004497">
    <property type="term" value="F:monooxygenase activity"/>
    <property type="evidence" value="ECO:0007669"/>
    <property type="project" value="UniProtKB-KW"/>
</dbReference>
<dbReference type="SUPFAM" id="SSF51905">
    <property type="entry name" value="FAD/NAD(P)-binding domain"/>
    <property type="match status" value="1"/>
</dbReference>
<dbReference type="InterPro" id="IPR036188">
    <property type="entry name" value="FAD/NAD-bd_sf"/>
</dbReference>
<dbReference type="PRINTS" id="PR00420">
    <property type="entry name" value="RNGMNOXGNASE"/>
</dbReference>
<protein>
    <submittedName>
        <fullName evidence="2">Monooxygenase FAD-binding</fullName>
    </submittedName>
</protein>
<dbReference type="PANTHER" id="PTHR42685:SF22">
    <property type="entry name" value="CONDITIONED MEDIUM FACTOR RECEPTOR 1"/>
    <property type="match status" value="1"/>
</dbReference>
<dbReference type="PANTHER" id="PTHR42685">
    <property type="entry name" value="GERANYLGERANYL DIPHOSPHATE REDUCTASE"/>
    <property type="match status" value="1"/>
</dbReference>
<reference evidence="2" key="1">
    <citation type="submission" date="2015-08" db="EMBL/GenBank/DDBJ databases">
        <authorList>
            <person name="Babu N.S."/>
            <person name="Beckwith C.J."/>
            <person name="Beseler K.G."/>
            <person name="Brison A."/>
            <person name="Carone J.V."/>
            <person name="Caskin T.P."/>
            <person name="Diamond M."/>
            <person name="Durham M.E."/>
            <person name="Foxe J.M."/>
            <person name="Go M."/>
            <person name="Henderson B.A."/>
            <person name="Jones I.B."/>
            <person name="McGettigan J.A."/>
            <person name="Micheletti S.J."/>
            <person name="Nasrallah M.E."/>
            <person name="Ortiz D."/>
            <person name="Piller C.R."/>
            <person name="Privatt S.R."/>
            <person name="Schneider S.L."/>
            <person name="Sharp S."/>
            <person name="Smith T.C."/>
            <person name="Stanton J.D."/>
            <person name="Ullery H.E."/>
            <person name="Wilson R.J."/>
            <person name="Serrano M.G."/>
            <person name="Buck G."/>
            <person name="Lee V."/>
            <person name="Wang Y."/>
            <person name="Carvalho R."/>
            <person name="Voegtly L."/>
            <person name="Shi R."/>
            <person name="Duckworth R."/>
            <person name="Johnson A."/>
            <person name="Loviza R."/>
            <person name="Walstead R."/>
            <person name="Shah Z."/>
            <person name="Kiflezghi M."/>
            <person name="Wade K."/>
            <person name="Ball S.L."/>
            <person name="Bradley K.W."/>
            <person name="Asai D.J."/>
            <person name="Bowman C.A."/>
            <person name="Russell D.A."/>
            <person name="Pope W.H."/>
            <person name="Jacobs-Sera D."/>
            <person name="Hendrix R.W."/>
            <person name="Hatfull G.F."/>
        </authorList>
    </citation>
    <scope>NUCLEOTIDE SEQUENCE</scope>
</reference>